<feature type="transmembrane region" description="Helical" evidence="7">
    <location>
        <begin position="203"/>
        <end position="225"/>
    </location>
</feature>
<gene>
    <name evidence="9" type="ORF">BDZ83DRAFT_753994</name>
</gene>
<dbReference type="PROSITE" id="PS50850">
    <property type="entry name" value="MFS"/>
    <property type="match status" value="1"/>
</dbReference>
<feature type="transmembrane region" description="Helical" evidence="7">
    <location>
        <begin position="374"/>
        <end position="391"/>
    </location>
</feature>
<feature type="transmembrane region" description="Helical" evidence="7">
    <location>
        <begin position="168"/>
        <end position="191"/>
    </location>
</feature>
<feature type="domain" description="Major facilitator superfamily (MFS) profile" evidence="8">
    <location>
        <begin position="1"/>
        <end position="397"/>
    </location>
</feature>
<name>A0AAD8XFG5_GLOAC</name>
<dbReference type="InterPro" id="IPR011701">
    <property type="entry name" value="MFS"/>
</dbReference>
<feature type="transmembrane region" description="Helical" evidence="7">
    <location>
        <begin position="60"/>
        <end position="78"/>
    </location>
</feature>
<dbReference type="Pfam" id="PF07690">
    <property type="entry name" value="MFS_1"/>
    <property type="match status" value="1"/>
</dbReference>
<evidence type="ECO:0000256" key="2">
    <source>
        <dbReference type="ARBA" id="ARBA00022448"/>
    </source>
</evidence>
<feature type="transmembrane region" description="Helical" evidence="7">
    <location>
        <begin position="98"/>
        <end position="117"/>
    </location>
</feature>
<dbReference type="PANTHER" id="PTHR23501:SF187">
    <property type="entry name" value="MAJOR FACILITATOR SUPERFAMILY (MFS) PROFILE DOMAIN-CONTAINING PROTEIN"/>
    <property type="match status" value="1"/>
</dbReference>
<dbReference type="GeneID" id="85398320"/>
<feature type="transmembrane region" description="Helical" evidence="7">
    <location>
        <begin position="232"/>
        <end position="251"/>
    </location>
</feature>
<evidence type="ECO:0000256" key="7">
    <source>
        <dbReference type="SAM" id="Phobius"/>
    </source>
</evidence>
<comment type="subcellular location">
    <subcellularLocation>
        <location evidence="1">Membrane</location>
        <topology evidence="1">Multi-pass membrane protein</topology>
    </subcellularLocation>
</comment>
<dbReference type="InterPro" id="IPR036259">
    <property type="entry name" value="MFS_trans_sf"/>
</dbReference>
<evidence type="ECO:0000256" key="3">
    <source>
        <dbReference type="ARBA" id="ARBA00022692"/>
    </source>
</evidence>
<dbReference type="PANTHER" id="PTHR23501">
    <property type="entry name" value="MAJOR FACILITATOR SUPERFAMILY"/>
    <property type="match status" value="1"/>
</dbReference>
<keyword evidence="6" id="KW-0325">Glycoprotein</keyword>
<dbReference type="GO" id="GO:0005886">
    <property type="term" value="C:plasma membrane"/>
    <property type="evidence" value="ECO:0007669"/>
    <property type="project" value="TreeGrafter"/>
</dbReference>
<dbReference type="SUPFAM" id="SSF103473">
    <property type="entry name" value="MFS general substrate transporter"/>
    <property type="match status" value="1"/>
</dbReference>
<proteinExistence type="predicted"/>
<keyword evidence="10" id="KW-1185">Reference proteome</keyword>
<evidence type="ECO:0000256" key="6">
    <source>
        <dbReference type="ARBA" id="ARBA00023180"/>
    </source>
</evidence>
<organism evidence="9 10">
    <name type="scientific">Glomerella acutata</name>
    <name type="common">Colletotrichum acutatum</name>
    <dbReference type="NCBI Taxonomy" id="27357"/>
    <lineage>
        <taxon>Eukaryota</taxon>
        <taxon>Fungi</taxon>
        <taxon>Dikarya</taxon>
        <taxon>Ascomycota</taxon>
        <taxon>Pezizomycotina</taxon>
        <taxon>Sordariomycetes</taxon>
        <taxon>Hypocreomycetidae</taxon>
        <taxon>Glomerellales</taxon>
        <taxon>Glomerellaceae</taxon>
        <taxon>Colletotrichum</taxon>
        <taxon>Colletotrichum acutatum species complex</taxon>
    </lineage>
</organism>
<comment type="caution">
    <text evidence="9">The sequence shown here is derived from an EMBL/GenBank/DDBJ whole genome shotgun (WGS) entry which is preliminary data.</text>
</comment>
<dbReference type="EMBL" id="JAHMHS010000073">
    <property type="protein sequence ID" value="KAK1722848.1"/>
    <property type="molecule type" value="Genomic_DNA"/>
</dbReference>
<keyword evidence="2" id="KW-0813">Transport</keyword>
<sequence length="420" mass="45672">MLIAGRAVQGMGSGGINMIIDIIISDLVPLRDRGNYIVIILVIYGVGMAIGPFVGGVIVFYINLPVGGLSLVLLYLFLRVKWDRTATLKDKLRRLDYIGNSMLIASTVSVLIALTGADAIHPWSYYRVIVPLILGLLGIVAFCIFEGSVIVPEPVMPLRLFANRTSTVVYATTVLNSAILYWAFFFLPLYFQAVKLSTPARSGVQSLPVTSISIPGAAISAVVLARWGCYKALHIAGFAFMTLGLGTWTFLNRNSSTAAWVLVQVVPAVVSGMLLNTLLPAFQAGLAEADQAAATASWSFIRSFESIWGVAIPATVFNTCTSSHAAQKIDDPTARGVLQHGDAYASATKTFIESFDEPKRSQIIDVFTEAMRKVFFIAIAFGGLAFSLSFLEREIKLRKDLETRIWARRKEKVDGDMNAG</sequence>
<evidence type="ECO:0000313" key="10">
    <source>
        <dbReference type="Proteomes" id="UP001244207"/>
    </source>
</evidence>
<protein>
    <submittedName>
        <fullName evidence="9">Major facilitator superfamily domain-containing protein</fullName>
    </submittedName>
</protein>
<dbReference type="Proteomes" id="UP001244207">
    <property type="component" value="Unassembled WGS sequence"/>
</dbReference>
<feature type="transmembrane region" description="Helical" evidence="7">
    <location>
        <begin position="257"/>
        <end position="279"/>
    </location>
</feature>
<dbReference type="GO" id="GO:0022857">
    <property type="term" value="F:transmembrane transporter activity"/>
    <property type="evidence" value="ECO:0007669"/>
    <property type="project" value="InterPro"/>
</dbReference>
<dbReference type="Gene3D" id="1.20.1250.20">
    <property type="entry name" value="MFS general substrate transporter like domains"/>
    <property type="match status" value="1"/>
</dbReference>
<dbReference type="AlphaFoldDB" id="A0AAD8XFG5"/>
<dbReference type="RefSeq" id="XP_060362903.1">
    <property type="nucleotide sequence ID" value="XM_060514422.1"/>
</dbReference>
<evidence type="ECO:0000256" key="1">
    <source>
        <dbReference type="ARBA" id="ARBA00004141"/>
    </source>
</evidence>
<dbReference type="InterPro" id="IPR020846">
    <property type="entry name" value="MFS_dom"/>
</dbReference>
<reference evidence="9" key="1">
    <citation type="submission" date="2021-12" db="EMBL/GenBank/DDBJ databases">
        <title>Comparative genomics, transcriptomics and evolutionary studies reveal genomic signatures of adaptation to plant cell wall in hemibiotrophic fungi.</title>
        <authorList>
            <consortium name="DOE Joint Genome Institute"/>
            <person name="Baroncelli R."/>
            <person name="Diaz J.F."/>
            <person name="Benocci T."/>
            <person name="Peng M."/>
            <person name="Battaglia E."/>
            <person name="Haridas S."/>
            <person name="Andreopoulos W."/>
            <person name="Labutti K."/>
            <person name="Pangilinan J."/>
            <person name="Floch G.L."/>
            <person name="Makela M.R."/>
            <person name="Henrissat B."/>
            <person name="Grigoriev I.V."/>
            <person name="Crouch J.A."/>
            <person name="De Vries R.P."/>
            <person name="Sukno S.A."/>
            <person name="Thon M.R."/>
        </authorList>
    </citation>
    <scope>NUCLEOTIDE SEQUENCE</scope>
    <source>
        <strain evidence="9">CBS 112980</strain>
    </source>
</reference>
<feature type="transmembrane region" description="Helical" evidence="7">
    <location>
        <begin position="36"/>
        <end position="54"/>
    </location>
</feature>
<evidence type="ECO:0000256" key="5">
    <source>
        <dbReference type="ARBA" id="ARBA00023136"/>
    </source>
</evidence>
<keyword evidence="3 7" id="KW-0812">Transmembrane</keyword>
<accession>A0AAD8XFG5</accession>
<evidence type="ECO:0000313" key="9">
    <source>
        <dbReference type="EMBL" id="KAK1722848.1"/>
    </source>
</evidence>
<keyword evidence="5 7" id="KW-0472">Membrane</keyword>
<feature type="transmembrane region" description="Helical" evidence="7">
    <location>
        <begin position="123"/>
        <end position="147"/>
    </location>
</feature>
<keyword evidence="4 7" id="KW-1133">Transmembrane helix</keyword>
<evidence type="ECO:0000256" key="4">
    <source>
        <dbReference type="ARBA" id="ARBA00022989"/>
    </source>
</evidence>
<evidence type="ECO:0000259" key="8">
    <source>
        <dbReference type="PROSITE" id="PS50850"/>
    </source>
</evidence>